<reference evidence="6" key="1">
    <citation type="submission" date="2017-02" db="UniProtKB">
        <authorList>
            <consortium name="WormBaseParasite"/>
        </authorList>
    </citation>
    <scope>IDENTIFICATION</scope>
</reference>
<feature type="compositionally biased region" description="Polar residues" evidence="2">
    <location>
        <begin position="555"/>
        <end position="569"/>
    </location>
</feature>
<evidence type="ECO:0000259" key="3">
    <source>
        <dbReference type="PROSITE" id="PS50102"/>
    </source>
</evidence>
<evidence type="ECO:0000313" key="6">
    <source>
        <dbReference type="WBParaSite" id="TCLT_0000548301-mRNA-1"/>
    </source>
</evidence>
<keyword evidence="1" id="KW-0694">RNA-binding</keyword>
<dbReference type="STRING" id="103827.A0A0N5CYG3"/>
<name>A0A0N5CYG3_THECL</name>
<feature type="compositionally biased region" description="Basic and acidic residues" evidence="2">
    <location>
        <begin position="610"/>
        <end position="641"/>
    </location>
</feature>
<dbReference type="SMART" id="SM00360">
    <property type="entry name" value="RRM"/>
    <property type="match status" value="1"/>
</dbReference>
<dbReference type="Proteomes" id="UP000276776">
    <property type="component" value="Unassembled WGS sequence"/>
</dbReference>
<dbReference type="Gene3D" id="3.30.70.330">
    <property type="match status" value="1"/>
</dbReference>
<dbReference type="PROSITE" id="PS50102">
    <property type="entry name" value="RRM"/>
    <property type="match status" value="1"/>
</dbReference>
<dbReference type="Pfam" id="PF00076">
    <property type="entry name" value="RRM_1"/>
    <property type="match status" value="1"/>
</dbReference>
<evidence type="ECO:0000256" key="1">
    <source>
        <dbReference type="PROSITE-ProRule" id="PRU00176"/>
    </source>
</evidence>
<dbReference type="EMBL" id="UYYF01004341">
    <property type="protein sequence ID" value="VDN02722.1"/>
    <property type="molecule type" value="Genomic_DNA"/>
</dbReference>
<gene>
    <name evidence="4" type="ORF">TCLT_LOCUS5472</name>
</gene>
<feature type="region of interest" description="Disordered" evidence="2">
    <location>
        <begin position="527"/>
        <end position="641"/>
    </location>
</feature>
<feature type="region of interest" description="Disordered" evidence="2">
    <location>
        <begin position="659"/>
        <end position="690"/>
    </location>
</feature>
<feature type="domain" description="RRM" evidence="3">
    <location>
        <begin position="168"/>
        <end position="238"/>
    </location>
</feature>
<dbReference type="WBParaSite" id="TCLT_0000548301-mRNA-1">
    <property type="protein sequence ID" value="TCLT_0000548301-mRNA-1"/>
    <property type="gene ID" value="TCLT_0000548301"/>
</dbReference>
<keyword evidence="5" id="KW-1185">Reference proteome</keyword>
<dbReference type="InterPro" id="IPR000504">
    <property type="entry name" value="RRM_dom"/>
</dbReference>
<feature type="compositionally biased region" description="Low complexity" evidence="2">
    <location>
        <begin position="543"/>
        <end position="554"/>
    </location>
</feature>
<dbReference type="InterPro" id="IPR012677">
    <property type="entry name" value="Nucleotide-bd_a/b_plait_sf"/>
</dbReference>
<sequence>MSAEADRVNGGDRENLQQHFITEKTENNSLPKIVSEVAKPVVSEDTECIPEVTAANNQPAGTPCSGPVSGRCQKMKKKQNQKTFSLVDIFNMHERIGSWADAAVADVPPSYSQEETLSVAQVSNLAQPENCNQDPLTHVCPPSSERSLDRATHSGNVDLVHFSEVPLFEIKVANINYKCSDKDLCTLLGGRNNIVNIRFEGHPSKRGTAIISFASESAAEDALNLHGKVFLGRSLKISRYFYSSRQPYGDVNQVVGREHSKNNYHYEGNYNTLPPVRRAPPSLSSFSASNHAKRFPIQQQFAHRDYRRYDYDNRSMRYSKPGNNQFYPRYANRSFDSYGMLSRVPPVHLNTLTQQGARVEYDNGVRGLERIRTESVRSSTTEGTERHERPRLRLQPRTKPLNSKEEDLPARPTSIFGLAKPVDTSEKEKQAEERLRLEDEAFKATAQRLRKNSEQSVPLSTSSTSLLKNISISSETPPLDDLEKCPPIQENVIEVCPELVRSSDETVTCLVHPQVVANEKRSVEEIEKSLSAATIPPPPPSPSSISSPKPLYSTTSFRSSNQTEASEVLTSYAPGRSKNSYNRTFTRSRDSFRVQKKGKGNASAGGLSSMDKRLAVRKDSKNESIVEFSKHNGPEEPEKRCQQQMLIEQKYDDVITATETSSTAMRRQYSDQQPYSKKEKKKQAVETKTKDLSRYVEAKPFSFSSENKYAALLEADE</sequence>
<dbReference type="InterPro" id="IPR035979">
    <property type="entry name" value="RBD_domain_sf"/>
</dbReference>
<feature type="compositionally biased region" description="Polar residues" evidence="2">
    <location>
        <begin position="659"/>
        <end position="675"/>
    </location>
</feature>
<dbReference type="OrthoDB" id="1748655at2759"/>
<proteinExistence type="predicted"/>
<organism evidence="6">
    <name type="scientific">Thelazia callipaeda</name>
    <name type="common">Oriental eyeworm</name>
    <name type="synonym">Parasitic nematode</name>
    <dbReference type="NCBI Taxonomy" id="103827"/>
    <lineage>
        <taxon>Eukaryota</taxon>
        <taxon>Metazoa</taxon>
        <taxon>Ecdysozoa</taxon>
        <taxon>Nematoda</taxon>
        <taxon>Chromadorea</taxon>
        <taxon>Rhabditida</taxon>
        <taxon>Spirurina</taxon>
        <taxon>Spiruromorpha</taxon>
        <taxon>Thelazioidea</taxon>
        <taxon>Thelaziidae</taxon>
        <taxon>Thelazia</taxon>
    </lineage>
</organism>
<evidence type="ECO:0000256" key="2">
    <source>
        <dbReference type="SAM" id="MobiDB-lite"/>
    </source>
</evidence>
<feature type="region of interest" description="Disordered" evidence="2">
    <location>
        <begin position="374"/>
        <end position="409"/>
    </location>
</feature>
<evidence type="ECO:0000313" key="5">
    <source>
        <dbReference type="Proteomes" id="UP000276776"/>
    </source>
</evidence>
<dbReference type="OMA" id="MPKYIEP"/>
<protein>
    <submittedName>
        <fullName evidence="6">RRM domain-containing protein</fullName>
    </submittedName>
</protein>
<accession>A0A0N5CYG3</accession>
<reference evidence="4 5" key="2">
    <citation type="submission" date="2018-11" db="EMBL/GenBank/DDBJ databases">
        <authorList>
            <consortium name="Pathogen Informatics"/>
        </authorList>
    </citation>
    <scope>NUCLEOTIDE SEQUENCE [LARGE SCALE GENOMIC DNA]</scope>
</reference>
<dbReference type="GO" id="GO:0003723">
    <property type="term" value="F:RNA binding"/>
    <property type="evidence" value="ECO:0007669"/>
    <property type="project" value="UniProtKB-UniRule"/>
</dbReference>
<dbReference type="CDD" id="cd00590">
    <property type="entry name" value="RRM_SF"/>
    <property type="match status" value="1"/>
</dbReference>
<dbReference type="SUPFAM" id="SSF54928">
    <property type="entry name" value="RNA-binding domain, RBD"/>
    <property type="match status" value="1"/>
</dbReference>
<evidence type="ECO:0000313" key="4">
    <source>
        <dbReference type="EMBL" id="VDN02722.1"/>
    </source>
</evidence>
<dbReference type="AlphaFoldDB" id="A0A0N5CYG3"/>